<sequence>MAIRVAATLRIADHIAAGRRTVPELARAAGADADALERLLRFLVAKGVFGRDDSGRHHLTDLGEPLLDDHPAHLREMLDIEGAVGRAELSFVELLHSVRTGEAAYPAHFGRPFWEDMAAEPGRAASFDARMAADLARRAPGIVAGYDWGSLGHVVDVGGGDGSLLIALLTAHPSLRGSVVDLPDTAEAARKALAAAGLADRADAVPGSFFDPLPPGAGGYLLSSILHNWGDEAARAILRRCAEAAGPHGAVLVVEALGADGESPPPTLDLRMLAYYGGRERGLSELGALAADAGLVVAGTHPAGESSIVELRIPARP</sequence>
<evidence type="ECO:0000259" key="5">
    <source>
        <dbReference type="Pfam" id="PF08100"/>
    </source>
</evidence>
<feature type="domain" description="O-methyltransferase C-terminal" evidence="4">
    <location>
        <begin position="92"/>
        <end position="294"/>
    </location>
</feature>
<dbReference type="Proteomes" id="UP001500683">
    <property type="component" value="Unassembled WGS sequence"/>
</dbReference>
<dbReference type="Pfam" id="PF00891">
    <property type="entry name" value="Methyltransf_2"/>
    <property type="match status" value="1"/>
</dbReference>
<keyword evidence="3" id="KW-0949">S-adenosyl-L-methionine</keyword>
<dbReference type="InterPro" id="IPR036390">
    <property type="entry name" value="WH_DNA-bd_sf"/>
</dbReference>
<dbReference type="PROSITE" id="PS51683">
    <property type="entry name" value="SAM_OMT_II"/>
    <property type="match status" value="1"/>
</dbReference>
<dbReference type="Gene3D" id="3.40.50.150">
    <property type="entry name" value="Vaccinia Virus protein VP39"/>
    <property type="match status" value="1"/>
</dbReference>
<gene>
    <name evidence="6" type="ORF">GCM10022214_62830</name>
</gene>
<evidence type="ECO:0000259" key="4">
    <source>
        <dbReference type="Pfam" id="PF00891"/>
    </source>
</evidence>
<dbReference type="Pfam" id="PF08100">
    <property type="entry name" value="Dimerisation"/>
    <property type="match status" value="1"/>
</dbReference>
<dbReference type="InterPro" id="IPR016461">
    <property type="entry name" value="COMT-like"/>
</dbReference>
<dbReference type="EMBL" id="BAAAZG010000047">
    <property type="protein sequence ID" value="GAA4092575.1"/>
    <property type="molecule type" value="Genomic_DNA"/>
</dbReference>
<proteinExistence type="predicted"/>
<dbReference type="Gene3D" id="1.10.10.10">
    <property type="entry name" value="Winged helix-like DNA-binding domain superfamily/Winged helix DNA-binding domain"/>
    <property type="match status" value="1"/>
</dbReference>
<dbReference type="SUPFAM" id="SSF53335">
    <property type="entry name" value="S-adenosyl-L-methionine-dependent methyltransferases"/>
    <property type="match status" value="1"/>
</dbReference>
<evidence type="ECO:0000256" key="3">
    <source>
        <dbReference type="ARBA" id="ARBA00022691"/>
    </source>
</evidence>
<name>A0ABP7WN17_9ACTN</name>
<dbReference type="Gene3D" id="1.10.287.1350">
    <property type="match status" value="1"/>
</dbReference>
<comment type="caution">
    <text evidence="6">The sequence shown here is derived from an EMBL/GenBank/DDBJ whole genome shotgun (WGS) entry which is preliminary data.</text>
</comment>
<dbReference type="InterPro" id="IPR012967">
    <property type="entry name" value="COMT_dimerisation"/>
</dbReference>
<dbReference type="SUPFAM" id="SSF46785">
    <property type="entry name" value="Winged helix' DNA-binding domain"/>
    <property type="match status" value="1"/>
</dbReference>
<protein>
    <submittedName>
        <fullName evidence="6">Methyltransferase</fullName>
    </submittedName>
</protein>
<evidence type="ECO:0000256" key="2">
    <source>
        <dbReference type="ARBA" id="ARBA00022679"/>
    </source>
</evidence>
<dbReference type="PANTHER" id="PTHR43712:SF2">
    <property type="entry name" value="O-METHYLTRANSFERASE CICE"/>
    <property type="match status" value="1"/>
</dbReference>
<dbReference type="GO" id="GO:0032259">
    <property type="term" value="P:methylation"/>
    <property type="evidence" value="ECO:0007669"/>
    <property type="project" value="UniProtKB-KW"/>
</dbReference>
<dbReference type="PANTHER" id="PTHR43712">
    <property type="entry name" value="PUTATIVE (AFU_ORTHOLOGUE AFUA_4G14580)-RELATED"/>
    <property type="match status" value="1"/>
</dbReference>
<dbReference type="InterPro" id="IPR029063">
    <property type="entry name" value="SAM-dependent_MTases_sf"/>
</dbReference>
<organism evidence="6 7">
    <name type="scientific">Actinomadura miaoliensis</name>
    <dbReference type="NCBI Taxonomy" id="430685"/>
    <lineage>
        <taxon>Bacteria</taxon>
        <taxon>Bacillati</taxon>
        <taxon>Actinomycetota</taxon>
        <taxon>Actinomycetes</taxon>
        <taxon>Streptosporangiales</taxon>
        <taxon>Thermomonosporaceae</taxon>
        <taxon>Actinomadura</taxon>
    </lineage>
</organism>
<feature type="domain" description="O-methyltransferase dimerisation" evidence="5">
    <location>
        <begin position="1"/>
        <end position="67"/>
    </location>
</feature>
<dbReference type="PIRSF" id="PIRSF005739">
    <property type="entry name" value="O-mtase"/>
    <property type="match status" value="1"/>
</dbReference>
<keyword evidence="2" id="KW-0808">Transferase</keyword>
<evidence type="ECO:0000313" key="6">
    <source>
        <dbReference type="EMBL" id="GAA4092575.1"/>
    </source>
</evidence>
<evidence type="ECO:0000256" key="1">
    <source>
        <dbReference type="ARBA" id="ARBA00022603"/>
    </source>
</evidence>
<keyword evidence="7" id="KW-1185">Reference proteome</keyword>
<dbReference type="InterPro" id="IPR036388">
    <property type="entry name" value="WH-like_DNA-bd_sf"/>
</dbReference>
<keyword evidence="1 6" id="KW-0489">Methyltransferase</keyword>
<dbReference type="InterPro" id="IPR001077">
    <property type="entry name" value="COMT_C"/>
</dbReference>
<reference evidence="7" key="1">
    <citation type="journal article" date="2019" name="Int. J. Syst. Evol. Microbiol.">
        <title>The Global Catalogue of Microorganisms (GCM) 10K type strain sequencing project: providing services to taxonomists for standard genome sequencing and annotation.</title>
        <authorList>
            <consortium name="The Broad Institute Genomics Platform"/>
            <consortium name="The Broad Institute Genome Sequencing Center for Infectious Disease"/>
            <person name="Wu L."/>
            <person name="Ma J."/>
        </authorList>
    </citation>
    <scope>NUCLEOTIDE SEQUENCE [LARGE SCALE GENOMIC DNA]</scope>
    <source>
        <strain evidence="7">JCM 16702</strain>
    </source>
</reference>
<accession>A0ABP7WN17</accession>
<dbReference type="GO" id="GO:0008168">
    <property type="term" value="F:methyltransferase activity"/>
    <property type="evidence" value="ECO:0007669"/>
    <property type="project" value="UniProtKB-KW"/>
</dbReference>
<evidence type="ECO:0000313" key="7">
    <source>
        <dbReference type="Proteomes" id="UP001500683"/>
    </source>
</evidence>